<dbReference type="GO" id="GO:0005737">
    <property type="term" value="C:cytoplasm"/>
    <property type="evidence" value="ECO:0007669"/>
    <property type="project" value="TreeGrafter"/>
</dbReference>
<dbReference type="Pfam" id="PF21362">
    <property type="entry name" value="Sina_RING"/>
    <property type="match status" value="1"/>
</dbReference>
<dbReference type="InterPro" id="IPR052088">
    <property type="entry name" value="E3_ubiquitin-ligase_SINA"/>
</dbReference>
<dbReference type="SUPFAM" id="SSF57850">
    <property type="entry name" value="RING/U-box"/>
    <property type="match status" value="1"/>
</dbReference>
<dbReference type="PANTHER" id="PTHR10315:SF117">
    <property type="entry name" value="RING-TYPE E3 UBIQUITIN TRANSFERASE"/>
    <property type="match status" value="1"/>
</dbReference>
<keyword evidence="2 4" id="KW-0863">Zinc-finger</keyword>
<dbReference type="AlphaFoldDB" id="A0A7S4PPS1"/>
<feature type="compositionally biased region" description="Polar residues" evidence="5">
    <location>
        <begin position="1"/>
        <end position="13"/>
    </location>
</feature>
<evidence type="ECO:0000256" key="2">
    <source>
        <dbReference type="ARBA" id="ARBA00022771"/>
    </source>
</evidence>
<evidence type="ECO:0000256" key="1">
    <source>
        <dbReference type="ARBA" id="ARBA00022723"/>
    </source>
</evidence>
<dbReference type="PANTHER" id="PTHR10315">
    <property type="entry name" value="E3 UBIQUITIN PROTEIN LIGASE SIAH"/>
    <property type="match status" value="1"/>
</dbReference>
<name>A0A7S4PPS1_GUITH</name>
<organism evidence="7">
    <name type="scientific">Guillardia theta</name>
    <name type="common">Cryptophyte</name>
    <name type="synonym">Cryptomonas phi</name>
    <dbReference type="NCBI Taxonomy" id="55529"/>
    <lineage>
        <taxon>Eukaryota</taxon>
        <taxon>Cryptophyceae</taxon>
        <taxon>Pyrenomonadales</taxon>
        <taxon>Geminigeraceae</taxon>
        <taxon>Guillardia</taxon>
    </lineage>
</organism>
<feature type="region of interest" description="Disordered" evidence="5">
    <location>
        <begin position="389"/>
        <end position="504"/>
    </location>
</feature>
<feature type="region of interest" description="Disordered" evidence="5">
    <location>
        <begin position="1"/>
        <end position="21"/>
    </location>
</feature>
<protein>
    <recommendedName>
        <fullName evidence="6">RING-type domain-containing protein</fullName>
    </recommendedName>
</protein>
<feature type="region of interest" description="Disordered" evidence="5">
    <location>
        <begin position="161"/>
        <end position="287"/>
    </location>
</feature>
<dbReference type="PROSITE" id="PS50089">
    <property type="entry name" value="ZF_RING_2"/>
    <property type="match status" value="1"/>
</dbReference>
<evidence type="ECO:0000256" key="4">
    <source>
        <dbReference type="PROSITE-ProRule" id="PRU00175"/>
    </source>
</evidence>
<evidence type="ECO:0000313" key="7">
    <source>
        <dbReference type="EMBL" id="CAE2342096.1"/>
    </source>
</evidence>
<feature type="region of interest" description="Disordered" evidence="5">
    <location>
        <begin position="307"/>
        <end position="350"/>
    </location>
</feature>
<proteinExistence type="predicted"/>
<dbReference type="GO" id="GO:0061630">
    <property type="term" value="F:ubiquitin protein ligase activity"/>
    <property type="evidence" value="ECO:0007669"/>
    <property type="project" value="TreeGrafter"/>
</dbReference>
<evidence type="ECO:0000256" key="3">
    <source>
        <dbReference type="ARBA" id="ARBA00022833"/>
    </source>
</evidence>
<feature type="compositionally biased region" description="Polar residues" evidence="5">
    <location>
        <begin position="220"/>
        <end position="233"/>
    </location>
</feature>
<dbReference type="CDD" id="cd16571">
    <property type="entry name" value="RING-HC_SIAHs"/>
    <property type="match status" value="1"/>
</dbReference>
<dbReference type="EMBL" id="HBKN01051414">
    <property type="protein sequence ID" value="CAE2342096.1"/>
    <property type="molecule type" value="Transcribed_RNA"/>
</dbReference>
<evidence type="ECO:0000256" key="5">
    <source>
        <dbReference type="SAM" id="MobiDB-lite"/>
    </source>
</evidence>
<dbReference type="Gene3D" id="3.30.40.10">
    <property type="entry name" value="Zinc/RING finger domain, C3HC4 (zinc finger)"/>
    <property type="match status" value="1"/>
</dbReference>
<evidence type="ECO:0000259" key="6">
    <source>
        <dbReference type="PROSITE" id="PS50089"/>
    </source>
</evidence>
<dbReference type="InterPro" id="IPR049548">
    <property type="entry name" value="Sina-like_RING"/>
</dbReference>
<feature type="compositionally biased region" description="Basic and acidic residues" evidence="5">
    <location>
        <begin position="245"/>
        <end position="268"/>
    </location>
</feature>
<dbReference type="InterPro" id="IPR013083">
    <property type="entry name" value="Znf_RING/FYVE/PHD"/>
</dbReference>
<feature type="compositionally biased region" description="Basic and acidic residues" evidence="5">
    <location>
        <begin position="203"/>
        <end position="218"/>
    </location>
</feature>
<keyword evidence="1" id="KW-0479">Metal-binding</keyword>
<gene>
    <name evidence="7" type="ORF">GTHE00462_LOCUS40092</name>
</gene>
<dbReference type="GO" id="GO:0008270">
    <property type="term" value="F:zinc ion binding"/>
    <property type="evidence" value="ECO:0007669"/>
    <property type="project" value="UniProtKB-KW"/>
</dbReference>
<feature type="compositionally biased region" description="Polar residues" evidence="5">
    <location>
        <begin position="189"/>
        <end position="202"/>
    </location>
</feature>
<accession>A0A7S4PPS1</accession>
<keyword evidence="3" id="KW-0862">Zinc</keyword>
<sequence length="559" mass="61116">MSMENQNPASSPTAPKGTMRSRERGTVMKFLDCTVCFDSIAGPVFQCTEGHLLCQTCWSRLNTPDAGCPTCSAVLGRIRCRFAEQIRDALSGLNVASPSRTSSKQLPHVPRLNVLKSASDKIGVNVEDLRSIIARDGVGLMDAVILSARKKIRSDIQDSGGVNAYERKKQHRDSSASEAQGRPERSNAERQQFASPRLTTLRASKDKQEPQVKPKPPEKSMSQESRGQVSQEFGSEVGRKKALRPKGDRGETPPKDVQDMYLKYKETISRSSTNSTRDLKPMPLSARSSIDAGFDYNRFAATVAKYSNLGGPLGSQSENNTDEEDSSDVAAARPRNAGETEGLSSSTSVKEKDIVFRSLQELNGQEGTAEAKDSSILESYKKFRNDMSKQIRSAAHTRPSSSVEFDREEGFQSIEAAAPANDAKQDDSTQAANSPKNPGDGIALFISVEKDKVAGDQQQNSNKNPMKPPSLDLEMEQNKKTRKNVKLLKNGGSQSARSPGNARKFHDSLHAASRTYKDLSPRISILRNHTQALEAIKAGDNSGSAAWNIVANVRRRLRS</sequence>
<reference evidence="7" key="1">
    <citation type="submission" date="2021-01" db="EMBL/GenBank/DDBJ databases">
        <authorList>
            <person name="Corre E."/>
            <person name="Pelletier E."/>
            <person name="Niang G."/>
            <person name="Scheremetjew M."/>
            <person name="Finn R."/>
            <person name="Kale V."/>
            <person name="Holt S."/>
            <person name="Cochrane G."/>
            <person name="Meng A."/>
            <person name="Brown T."/>
            <person name="Cohen L."/>
        </authorList>
    </citation>
    <scope>NUCLEOTIDE SEQUENCE</scope>
    <source>
        <strain evidence="7">CCMP 2712</strain>
    </source>
</reference>
<feature type="domain" description="RING-type" evidence="6">
    <location>
        <begin position="33"/>
        <end position="72"/>
    </location>
</feature>
<dbReference type="InterPro" id="IPR001841">
    <property type="entry name" value="Znf_RING"/>
</dbReference>